<gene>
    <name evidence="1" type="ORF">KU75_21110</name>
</gene>
<evidence type="ECO:0008006" key="3">
    <source>
        <dbReference type="Google" id="ProtNLM"/>
    </source>
</evidence>
<proteinExistence type="predicted"/>
<reference evidence="1 2" key="1">
    <citation type="submission" date="2014-08" db="EMBL/GenBank/DDBJ databases">
        <title>Genome sequences of NCPPB Pectobacterium isolates.</title>
        <authorList>
            <person name="Glover R.H."/>
            <person name="Sapp M."/>
            <person name="Elphinstone J."/>
        </authorList>
    </citation>
    <scope>NUCLEOTIDE SEQUENCE [LARGE SCALE GENOMIC DNA]</scope>
    <source>
        <strain evidence="1 2">NCPPB3841</strain>
    </source>
</reference>
<accession>A0ABR4VK31</accession>
<name>A0ABR4VK31_9GAMM</name>
<dbReference type="RefSeq" id="WP_044208292.1">
    <property type="nucleotide sequence ID" value="NZ_JQOF01000028.1"/>
</dbReference>
<dbReference type="GeneID" id="93388648"/>
<evidence type="ECO:0000313" key="2">
    <source>
        <dbReference type="Proteomes" id="UP000029447"/>
    </source>
</evidence>
<dbReference type="EMBL" id="JQOF01000028">
    <property type="protein sequence ID" value="KGA39681.1"/>
    <property type="molecule type" value="Genomic_DNA"/>
</dbReference>
<keyword evidence="2" id="KW-1185">Reference proteome</keyword>
<protein>
    <recommendedName>
        <fullName evidence="3">ANR family transcriptional regulator</fullName>
    </recommendedName>
</protein>
<comment type="caution">
    <text evidence="1">The sequence shown here is derived from an EMBL/GenBank/DDBJ whole genome shotgun (WGS) entry which is preliminary data.</text>
</comment>
<dbReference type="Proteomes" id="UP000029447">
    <property type="component" value="Unassembled WGS sequence"/>
</dbReference>
<organism evidence="1 2">
    <name type="scientific">Pectobacterium odoriferum</name>
    <dbReference type="NCBI Taxonomy" id="78398"/>
    <lineage>
        <taxon>Bacteria</taxon>
        <taxon>Pseudomonadati</taxon>
        <taxon>Pseudomonadota</taxon>
        <taxon>Gammaproteobacteria</taxon>
        <taxon>Enterobacterales</taxon>
        <taxon>Pectobacteriaceae</taxon>
        <taxon>Pectobacterium</taxon>
    </lineage>
</organism>
<sequence>MNTQHEIRKLWQTREAQQRTGEEAIRLADDAWAQGLRLSRHQHTHYQLVMDLVRRDIRA</sequence>
<evidence type="ECO:0000313" key="1">
    <source>
        <dbReference type="EMBL" id="KGA39681.1"/>
    </source>
</evidence>